<protein>
    <submittedName>
        <fullName evidence="1">Uncharacterized protein</fullName>
    </submittedName>
</protein>
<dbReference type="EMBL" id="NKUA01000004">
    <property type="protein sequence ID" value="PYD80170.1"/>
    <property type="molecule type" value="Genomic_DNA"/>
</dbReference>
<sequence>MIGQNINGIQVVTNGQSYDEKATGTCMLSPETQELVCSAQDSDRIGKVSVNEAGAIKKLK</sequence>
<evidence type="ECO:0000313" key="2">
    <source>
        <dbReference type="Proteomes" id="UP000247814"/>
    </source>
</evidence>
<name>A0A318QP13_9PROT</name>
<comment type="caution">
    <text evidence="1">The sequence shown here is derived from an EMBL/GenBank/DDBJ whole genome shotgun (WGS) entry which is preliminary data.</text>
</comment>
<accession>A0A318QP13</accession>
<proteinExistence type="predicted"/>
<dbReference type="AlphaFoldDB" id="A0A318QP13"/>
<keyword evidence="2" id="KW-1185">Reference proteome</keyword>
<organism evidence="1 2">
    <name type="scientific">Komagataeibacter sucrofermentans</name>
    <dbReference type="NCBI Taxonomy" id="1053551"/>
    <lineage>
        <taxon>Bacteria</taxon>
        <taxon>Pseudomonadati</taxon>
        <taxon>Pseudomonadota</taxon>
        <taxon>Alphaproteobacteria</taxon>
        <taxon>Acetobacterales</taxon>
        <taxon>Acetobacteraceae</taxon>
        <taxon>Komagataeibacter</taxon>
    </lineage>
</organism>
<dbReference type="Proteomes" id="UP000247814">
    <property type="component" value="Unassembled WGS sequence"/>
</dbReference>
<reference evidence="1 2" key="1">
    <citation type="submission" date="2017-07" db="EMBL/GenBank/DDBJ databases">
        <title>A draft genome sequence of Komagataeibacter sucrofermentans LMG 18788.</title>
        <authorList>
            <person name="Skraban J."/>
            <person name="Cleenwerck I."/>
            <person name="Vandamme P."/>
            <person name="Trcek J."/>
        </authorList>
    </citation>
    <scope>NUCLEOTIDE SEQUENCE [LARGE SCALE GENOMIC DNA]</scope>
    <source>
        <strain evidence="1 2">LMG 18788</strain>
    </source>
</reference>
<evidence type="ECO:0000313" key="1">
    <source>
        <dbReference type="EMBL" id="PYD80170.1"/>
    </source>
</evidence>
<gene>
    <name evidence="1" type="ORF">CFR77_04225</name>
</gene>